<feature type="domain" description="Activator of Hsp90 ATPase homologue 1/2-like C-terminal" evidence="2">
    <location>
        <begin position="13"/>
        <end position="134"/>
    </location>
</feature>
<dbReference type="SUPFAM" id="SSF55961">
    <property type="entry name" value="Bet v1-like"/>
    <property type="match status" value="2"/>
</dbReference>
<keyword evidence="4" id="KW-1185">Reference proteome</keyword>
<sequence>MTRDLVITQHVPAPPHQVYAAWLTPEGMSRWWWVSIGDTQYAVDGRVGGDYLVESVGAGIGVRGTFTRLEEPSLIELTWIWLEGALTGPKEHVRIELSPQDGGTLVTVTHHVATGDGVESYRQGWEHVLGNLARLPQDGALPSGTPAGVARPAAADLQPAITLTQVVPATRADTFAAWLEPKRLAQWWWPGQDTTYEIDARRGGQFAIRSAQTGLGATGTYVELVEGERLVMTWSWESPGPPAPQDLVTVTFRDRDDGGASTLVTLVHEFAIPQADTTNPTHGWTAVLDSLAEHGP</sequence>
<evidence type="ECO:0000313" key="4">
    <source>
        <dbReference type="Proteomes" id="UP001056535"/>
    </source>
</evidence>
<evidence type="ECO:0000256" key="1">
    <source>
        <dbReference type="ARBA" id="ARBA00006817"/>
    </source>
</evidence>
<name>A0ABY4YJ51_9MICO</name>
<dbReference type="EMBL" id="CP099490">
    <property type="protein sequence ID" value="USQ76825.1"/>
    <property type="molecule type" value="Genomic_DNA"/>
</dbReference>
<protein>
    <submittedName>
        <fullName evidence="3">SRPBCC domain-containing protein</fullName>
    </submittedName>
</protein>
<dbReference type="RefSeq" id="WP_252621528.1">
    <property type="nucleotide sequence ID" value="NZ_CP099490.1"/>
</dbReference>
<gene>
    <name evidence="3" type="ORF">NF557_02530</name>
</gene>
<dbReference type="Gene3D" id="3.30.530.20">
    <property type="match status" value="2"/>
</dbReference>
<comment type="similarity">
    <text evidence="1">Belongs to the AHA1 family.</text>
</comment>
<dbReference type="Pfam" id="PF08327">
    <property type="entry name" value="AHSA1"/>
    <property type="match status" value="2"/>
</dbReference>
<feature type="domain" description="Activator of Hsp90 ATPase homologue 1/2-like C-terminal" evidence="2">
    <location>
        <begin position="169"/>
        <end position="293"/>
    </location>
</feature>
<evidence type="ECO:0000313" key="3">
    <source>
        <dbReference type="EMBL" id="USQ76825.1"/>
    </source>
</evidence>
<dbReference type="CDD" id="cd07814">
    <property type="entry name" value="SRPBCC_CalC_Aha1-like"/>
    <property type="match status" value="2"/>
</dbReference>
<evidence type="ECO:0000259" key="2">
    <source>
        <dbReference type="Pfam" id="PF08327"/>
    </source>
</evidence>
<reference evidence="3" key="1">
    <citation type="submission" date="2022-06" db="EMBL/GenBank/DDBJ databases">
        <title>Ornithinimicrobium JY.X270.</title>
        <authorList>
            <person name="Huang Y."/>
        </authorList>
    </citation>
    <scope>NUCLEOTIDE SEQUENCE</scope>
    <source>
        <strain evidence="3">JY.X270</strain>
    </source>
</reference>
<dbReference type="Proteomes" id="UP001056535">
    <property type="component" value="Chromosome"/>
</dbReference>
<organism evidence="3 4">
    <name type="scientific">Ornithinimicrobium cryptoxanthini</name>
    <dbReference type="NCBI Taxonomy" id="2934161"/>
    <lineage>
        <taxon>Bacteria</taxon>
        <taxon>Bacillati</taxon>
        <taxon>Actinomycetota</taxon>
        <taxon>Actinomycetes</taxon>
        <taxon>Micrococcales</taxon>
        <taxon>Ornithinimicrobiaceae</taxon>
        <taxon>Ornithinimicrobium</taxon>
    </lineage>
</organism>
<dbReference type="InterPro" id="IPR023393">
    <property type="entry name" value="START-like_dom_sf"/>
</dbReference>
<proteinExistence type="inferred from homology"/>
<accession>A0ABY4YJ51</accession>
<dbReference type="InterPro" id="IPR013538">
    <property type="entry name" value="ASHA1/2-like_C"/>
</dbReference>